<dbReference type="Pfam" id="PF02615">
    <property type="entry name" value="Ldh_2"/>
    <property type="match status" value="1"/>
</dbReference>
<dbReference type="InterPro" id="IPR003767">
    <property type="entry name" value="Malate/L-lactate_DH-like"/>
</dbReference>
<dbReference type="Proteomes" id="UP001375743">
    <property type="component" value="Unassembled WGS sequence"/>
</dbReference>
<dbReference type="PANTHER" id="PTHR11091:SF0">
    <property type="entry name" value="MALATE DEHYDROGENASE"/>
    <property type="match status" value="1"/>
</dbReference>
<dbReference type="EMBL" id="JBBLZC010000010">
    <property type="protein sequence ID" value="MEK0083851.1"/>
    <property type="molecule type" value="Genomic_DNA"/>
</dbReference>
<dbReference type="InterPro" id="IPR043144">
    <property type="entry name" value="Mal/L-sulf/L-lact_DH-like_ah"/>
</dbReference>
<dbReference type="RefSeq" id="WP_418159695.1">
    <property type="nucleotide sequence ID" value="NZ_JBBLZC010000010.1"/>
</dbReference>
<dbReference type="PANTHER" id="PTHR11091">
    <property type="entry name" value="OXIDOREDUCTASE-RELATED"/>
    <property type="match status" value="1"/>
</dbReference>
<proteinExistence type="inferred from homology"/>
<sequence>MPNIPSERLYDLAFLIARAMGSSETEARDVAEHLVAANLAGHDSHGIGMFPDYVRMLHAGLLVPNQTLELVADRGGVLVLDAKRGFGQAMAKEAMRRGIERAKQNGSVVVALRNSAHVGRIGHWAEQCCAAGMVSIHFVNVGDHDPLQAPYACSDARLGTNPFAVGVPGPDGKPLLLLDMATSAIAFGKARVARNKGVPVPEGVLIDEHGRPTTDPTIYVDTRKGALLAFGGHKGSGLAILCEVLGAAVTGGMTIAPHHARQDGIVNSMLSFVLDASAVGDPMQIARETLAVGDWIKASPPAPGFTEVLLPGEPEQRSRERRLAEGVPIDDKSLADILAAARSLGLSDAELDRALGR</sequence>
<evidence type="ECO:0000313" key="3">
    <source>
        <dbReference type="EMBL" id="MEK0083851.1"/>
    </source>
</evidence>
<evidence type="ECO:0000256" key="2">
    <source>
        <dbReference type="ARBA" id="ARBA00023002"/>
    </source>
</evidence>
<name>A0ABU8XSI5_9PROT</name>
<reference evidence="3 4" key="1">
    <citation type="submission" date="2024-01" db="EMBL/GenBank/DDBJ databases">
        <title>Multi-omics insights into the function and evolution of sodium benzoate biodegradation pathways in Benzoatithermus flavus gen. nov., sp. nov. from hot spring.</title>
        <authorList>
            <person name="Hu C.-J."/>
            <person name="Li W.-J."/>
        </authorList>
    </citation>
    <scope>NUCLEOTIDE SEQUENCE [LARGE SCALE GENOMIC DNA]</scope>
    <source>
        <strain evidence="3 4">SYSU G07066</strain>
    </source>
</reference>
<dbReference type="InterPro" id="IPR043143">
    <property type="entry name" value="Mal/L-sulf/L-lact_DH-like_NADP"/>
</dbReference>
<comment type="caution">
    <text evidence="3">The sequence shown here is derived from an EMBL/GenBank/DDBJ whole genome shotgun (WGS) entry which is preliminary data.</text>
</comment>
<dbReference type="SUPFAM" id="SSF89733">
    <property type="entry name" value="L-sulfolactate dehydrogenase-like"/>
    <property type="match status" value="1"/>
</dbReference>
<dbReference type="Gene3D" id="3.30.1370.60">
    <property type="entry name" value="Hypothetical oxidoreductase yiak, domain 2"/>
    <property type="match status" value="1"/>
</dbReference>
<evidence type="ECO:0000313" key="4">
    <source>
        <dbReference type="Proteomes" id="UP001375743"/>
    </source>
</evidence>
<dbReference type="NCBIfam" id="NF007504">
    <property type="entry name" value="PRK10098.1"/>
    <property type="match status" value="1"/>
</dbReference>
<evidence type="ECO:0000256" key="1">
    <source>
        <dbReference type="ARBA" id="ARBA00006056"/>
    </source>
</evidence>
<accession>A0ABU8XSI5</accession>
<protein>
    <submittedName>
        <fullName evidence="3">Malate/lactate/ureidoglycolate dehydrogenase</fullName>
    </submittedName>
</protein>
<organism evidence="3 4">
    <name type="scientific">Benzoatithermus flavus</name>
    <dbReference type="NCBI Taxonomy" id="3108223"/>
    <lineage>
        <taxon>Bacteria</taxon>
        <taxon>Pseudomonadati</taxon>
        <taxon>Pseudomonadota</taxon>
        <taxon>Alphaproteobacteria</taxon>
        <taxon>Geminicoccales</taxon>
        <taxon>Geminicoccaceae</taxon>
        <taxon>Benzoatithermus</taxon>
    </lineage>
</organism>
<dbReference type="InterPro" id="IPR036111">
    <property type="entry name" value="Mal/L-sulfo/L-lacto_DH-like_sf"/>
</dbReference>
<comment type="similarity">
    <text evidence="1">Belongs to the LDH2/MDH2 oxidoreductase family.</text>
</comment>
<keyword evidence="2" id="KW-0560">Oxidoreductase</keyword>
<keyword evidence="4" id="KW-1185">Reference proteome</keyword>
<dbReference type="Gene3D" id="1.10.1530.10">
    <property type="match status" value="1"/>
</dbReference>
<gene>
    <name evidence="3" type="ORF">U1T56_11880</name>
</gene>